<keyword evidence="1" id="KW-1133">Transmembrane helix</keyword>
<dbReference type="AlphaFoldDB" id="A0A1Z3CK82"/>
<gene>
    <name evidence="2" type="ORF">CBG50_12875</name>
</gene>
<proteinExistence type="predicted"/>
<name>A0A1Z3CK82_FUSNP</name>
<reference evidence="2 3" key="1">
    <citation type="submission" date="2017-06" db="EMBL/GenBank/DDBJ databases">
        <title>Draft genome sequence of Fusobacterium nucleatum subsp. polymorphum KCOM 1260 (=ChDC F218).</title>
        <authorList>
            <person name="Kook J.-K."/>
            <person name="Park S.-N."/>
            <person name="Lim Y.K."/>
            <person name="Roh H."/>
        </authorList>
    </citation>
    <scope>NUCLEOTIDE SEQUENCE [LARGE SCALE GENOMIC DNA]</scope>
    <source>
        <strain evidence="3">KCOM 1260 (ChDC F218)</strain>
    </source>
</reference>
<keyword evidence="1" id="KW-0812">Transmembrane</keyword>
<keyword evidence="1" id="KW-0472">Membrane</keyword>
<sequence>MKNGHKIIIFILMLIGFLLTPYFIDLFIVGNETIKINVKNSDFFLFLGSYLGAAFGVLITIVDAL</sequence>
<protein>
    <submittedName>
        <fullName evidence="2">Uncharacterized protein</fullName>
    </submittedName>
</protein>
<evidence type="ECO:0000256" key="1">
    <source>
        <dbReference type="SAM" id="Phobius"/>
    </source>
</evidence>
<evidence type="ECO:0000313" key="2">
    <source>
        <dbReference type="EMBL" id="ASC04047.1"/>
    </source>
</evidence>
<dbReference type="EMBL" id="CP021934">
    <property type="protein sequence ID" value="ASC04047.1"/>
    <property type="molecule type" value="Genomic_DNA"/>
</dbReference>
<organism evidence="2 3">
    <name type="scientific">Fusobacterium nucleatum subsp. polymorphum</name>
    <name type="common">Fusobacterium polymorphum</name>
    <dbReference type="NCBI Taxonomy" id="76857"/>
    <lineage>
        <taxon>Bacteria</taxon>
        <taxon>Fusobacteriati</taxon>
        <taxon>Fusobacteriota</taxon>
        <taxon>Fusobacteriia</taxon>
        <taxon>Fusobacteriales</taxon>
        <taxon>Fusobacteriaceae</taxon>
        <taxon>Fusobacterium</taxon>
    </lineage>
</organism>
<feature type="transmembrane region" description="Helical" evidence="1">
    <location>
        <begin position="44"/>
        <end position="62"/>
    </location>
</feature>
<keyword evidence="3" id="KW-1185">Reference proteome</keyword>
<evidence type="ECO:0000313" key="3">
    <source>
        <dbReference type="Proteomes" id="UP000196759"/>
    </source>
</evidence>
<accession>A0A1Z3CK82</accession>
<feature type="transmembrane region" description="Helical" evidence="1">
    <location>
        <begin position="7"/>
        <end position="24"/>
    </location>
</feature>
<dbReference type="RefSeq" id="WP_088337984.1">
    <property type="nucleotide sequence ID" value="NZ_CP021934.1"/>
</dbReference>
<dbReference type="Proteomes" id="UP000196759">
    <property type="component" value="Chromosome"/>
</dbReference>